<dbReference type="CDD" id="cd12148">
    <property type="entry name" value="fungal_TF_MHR"/>
    <property type="match status" value="1"/>
</dbReference>
<evidence type="ECO:0000313" key="10">
    <source>
        <dbReference type="Proteomes" id="UP001203852"/>
    </source>
</evidence>
<keyword evidence="10" id="KW-1185">Reference proteome</keyword>
<evidence type="ECO:0000256" key="2">
    <source>
        <dbReference type="ARBA" id="ARBA00022723"/>
    </source>
</evidence>
<dbReference type="Gene3D" id="4.10.240.10">
    <property type="entry name" value="Zn(2)-C6 fungal-type DNA-binding domain"/>
    <property type="match status" value="1"/>
</dbReference>
<dbReference type="InterPro" id="IPR050815">
    <property type="entry name" value="TF_fung"/>
</dbReference>
<dbReference type="GO" id="GO:0003677">
    <property type="term" value="F:DNA binding"/>
    <property type="evidence" value="ECO:0007669"/>
    <property type="project" value="UniProtKB-KW"/>
</dbReference>
<feature type="region of interest" description="Disordered" evidence="7">
    <location>
        <begin position="47"/>
        <end position="66"/>
    </location>
</feature>
<dbReference type="InterPro" id="IPR001138">
    <property type="entry name" value="Zn2Cys6_DnaBD"/>
</dbReference>
<dbReference type="SUPFAM" id="SSF57701">
    <property type="entry name" value="Zn2/Cys6 DNA-binding domain"/>
    <property type="match status" value="1"/>
</dbReference>
<accession>A0AAN6E387</accession>
<dbReference type="CDD" id="cd00067">
    <property type="entry name" value="GAL4"/>
    <property type="match status" value="1"/>
</dbReference>
<dbReference type="InterPro" id="IPR007219">
    <property type="entry name" value="XnlR_reg_dom"/>
</dbReference>
<dbReference type="GO" id="GO:0008270">
    <property type="term" value="F:zinc ion binding"/>
    <property type="evidence" value="ECO:0007669"/>
    <property type="project" value="InterPro"/>
</dbReference>
<comment type="subcellular location">
    <subcellularLocation>
        <location evidence="1">Nucleus</location>
    </subcellularLocation>
</comment>
<keyword evidence="6" id="KW-0539">Nucleus</keyword>
<feature type="region of interest" description="Disordered" evidence="7">
    <location>
        <begin position="584"/>
        <end position="603"/>
    </location>
</feature>
<reference evidence="9" key="1">
    <citation type="journal article" date="2022" name="bioRxiv">
        <title>Deciphering the potential niche of two novel black yeast fungi from a biological soil crust based on their genomes, phenotypes, and melanin regulation.</title>
        <authorList>
            <consortium name="DOE Joint Genome Institute"/>
            <person name="Carr E.C."/>
            <person name="Barton Q."/>
            <person name="Grambo S."/>
            <person name="Sullivan M."/>
            <person name="Renfro C.M."/>
            <person name="Kuo A."/>
            <person name="Pangilinan J."/>
            <person name="Lipzen A."/>
            <person name="Keymanesh K."/>
            <person name="Savage E."/>
            <person name="Barry K."/>
            <person name="Grigoriev I.V."/>
            <person name="Riekhof W.R."/>
            <person name="Harris S.S."/>
        </authorList>
    </citation>
    <scope>NUCLEOTIDE SEQUENCE</scope>
    <source>
        <strain evidence="9">JF 03-4F</strain>
    </source>
</reference>
<keyword evidence="5" id="KW-0804">Transcription</keyword>
<name>A0AAN6E387_9EURO</name>
<dbReference type="PANTHER" id="PTHR47338">
    <property type="entry name" value="ZN(II)2CYS6 TRANSCRIPTION FACTOR (EUROFUNG)-RELATED"/>
    <property type="match status" value="1"/>
</dbReference>
<evidence type="ECO:0000256" key="6">
    <source>
        <dbReference type="ARBA" id="ARBA00023242"/>
    </source>
</evidence>
<evidence type="ECO:0000256" key="3">
    <source>
        <dbReference type="ARBA" id="ARBA00023015"/>
    </source>
</evidence>
<evidence type="ECO:0000256" key="4">
    <source>
        <dbReference type="ARBA" id="ARBA00023125"/>
    </source>
</evidence>
<keyword evidence="3" id="KW-0805">Transcription regulation</keyword>
<dbReference type="AlphaFoldDB" id="A0AAN6E387"/>
<evidence type="ECO:0000256" key="7">
    <source>
        <dbReference type="SAM" id="MobiDB-lite"/>
    </source>
</evidence>
<dbReference type="GO" id="GO:0005634">
    <property type="term" value="C:nucleus"/>
    <property type="evidence" value="ECO:0007669"/>
    <property type="project" value="UniProtKB-SubCell"/>
</dbReference>
<proteinExistence type="predicted"/>
<dbReference type="Proteomes" id="UP001203852">
    <property type="component" value="Unassembled WGS sequence"/>
</dbReference>
<dbReference type="EMBL" id="MU404351">
    <property type="protein sequence ID" value="KAI1616279.1"/>
    <property type="molecule type" value="Genomic_DNA"/>
</dbReference>
<evidence type="ECO:0000259" key="8">
    <source>
        <dbReference type="PROSITE" id="PS50048"/>
    </source>
</evidence>
<evidence type="ECO:0000256" key="1">
    <source>
        <dbReference type="ARBA" id="ARBA00004123"/>
    </source>
</evidence>
<sequence length="689" mass="76812">MAEESSEQERRSRHACESCRTRKTKCPAERPVCSICQRMNQQCVYLPRDQSRRPPRVNKATRKPSKSRVQHLESQMNDIYAMLHSISRPNASTDTSPDFVAGAARDDASAGIDATVSADIDSDILDHAVHVYKTKIHLQPLPLLSLEDLPDRLARGPTYLRWAFLALCLNFTAPEIPLSPGREYVQHYSQSAHEAVVKLAMEGIATAEILQALCLLALSDMKGGKLARAWMIIGNASTLQTIETSKRSQTYLHDSSAEKEVASRCYWSIFILERMFLPQPKLAAFGRVQRFTPDYPVSPPSPLPLSSDTRIHSERHAASDSIKDIGIIAHCLLSVSVWRDLTTYLHEIQFGNTESAWVPSSTYSQLNLQMHENQTICGSPHLFRNLSLRERSAADFLEHREYWTSWALMQVASHAIPAVLNHPFIHLVVKRPAGSTHNPKPTFFLQQTVDLAIFHSGWVARLLRVFDSFPFQLTNPVVGHMIAATATVFWLFQFVRDTKVSIRAKEDLEKSESFLERMAPECPHIAQKLKILRELQAKVQGSRHEGDSGNRHRSGWESATTTTTITFQPSDLWALLDSSLSQMASSNSVSPTPASPAGVDDNSTSISLNVHVVPPWTEGQDDSRQSTSAPIQAANGTFPVEVDATAEDPFHFAGTGGFDIFLDDLFTPFNIDTSDGNPSQQDGSGWYRQ</sequence>
<protein>
    <recommendedName>
        <fullName evidence="8">Zn(2)-C6 fungal-type domain-containing protein</fullName>
    </recommendedName>
</protein>
<feature type="compositionally biased region" description="Basic and acidic residues" evidence="7">
    <location>
        <begin position="7"/>
        <end position="20"/>
    </location>
</feature>
<feature type="region of interest" description="Disordered" evidence="7">
    <location>
        <begin position="1"/>
        <end position="20"/>
    </location>
</feature>
<keyword evidence="2" id="KW-0479">Metal-binding</keyword>
<keyword evidence="4" id="KW-0238">DNA-binding</keyword>
<dbReference type="InterPro" id="IPR036864">
    <property type="entry name" value="Zn2-C6_fun-type_DNA-bd_sf"/>
</dbReference>
<comment type="caution">
    <text evidence="9">The sequence shown here is derived from an EMBL/GenBank/DDBJ whole genome shotgun (WGS) entry which is preliminary data.</text>
</comment>
<dbReference type="GO" id="GO:0006351">
    <property type="term" value="P:DNA-templated transcription"/>
    <property type="evidence" value="ECO:0007669"/>
    <property type="project" value="InterPro"/>
</dbReference>
<dbReference type="Pfam" id="PF00172">
    <property type="entry name" value="Zn_clus"/>
    <property type="match status" value="1"/>
</dbReference>
<gene>
    <name evidence="9" type="ORF">EDD36DRAFT_131380</name>
</gene>
<feature type="compositionally biased region" description="Basic residues" evidence="7">
    <location>
        <begin position="53"/>
        <end position="66"/>
    </location>
</feature>
<dbReference type="GO" id="GO:0000981">
    <property type="term" value="F:DNA-binding transcription factor activity, RNA polymerase II-specific"/>
    <property type="evidence" value="ECO:0007669"/>
    <property type="project" value="InterPro"/>
</dbReference>
<dbReference type="PROSITE" id="PS50048">
    <property type="entry name" value="ZN2_CY6_FUNGAL_2"/>
    <property type="match status" value="1"/>
</dbReference>
<dbReference type="SMART" id="SM00066">
    <property type="entry name" value="GAL4"/>
    <property type="match status" value="1"/>
</dbReference>
<dbReference type="PROSITE" id="PS00463">
    <property type="entry name" value="ZN2_CY6_FUNGAL_1"/>
    <property type="match status" value="1"/>
</dbReference>
<feature type="compositionally biased region" description="Basic and acidic residues" evidence="7">
    <location>
        <begin position="540"/>
        <end position="550"/>
    </location>
</feature>
<evidence type="ECO:0000313" key="9">
    <source>
        <dbReference type="EMBL" id="KAI1616279.1"/>
    </source>
</evidence>
<evidence type="ECO:0000256" key="5">
    <source>
        <dbReference type="ARBA" id="ARBA00023163"/>
    </source>
</evidence>
<feature type="domain" description="Zn(2)-C6 fungal-type" evidence="8">
    <location>
        <begin position="15"/>
        <end position="45"/>
    </location>
</feature>
<dbReference type="PANTHER" id="PTHR47338:SF9">
    <property type="entry name" value="ZN(II)2CYS6 TRANSCRIPTION FACTOR (EUROFUNG)"/>
    <property type="match status" value="1"/>
</dbReference>
<dbReference type="Pfam" id="PF04082">
    <property type="entry name" value="Fungal_trans"/>
    <property type="match status" value="1"/>
</dbReference>
<organism evidence="9 10">
    <name type="scientific">Exophiala viscosa</name>
    <dbReference type="NCBI Taxonomy" id="2486360"/>
    <lineage>
        <taxon>Eukaryota</taxon>
        <taxon>Fungi</taxon>
        <taxon>Dikarya</taxon>
        <taxon>Ascomycota</taxon>
        <taxon>Pezizomycotina</taxon>
        <taxon>Eurotiomycetes</taxon>
        <taxon>Chaetothyriomycetidae</taxon>
        <taxon>Chaetothyriales</taxon>
        <taxon>Herpotrichiellaceae</taxon>
        <taxon>Exophiala</taxon>
    </lineage>
</organism>
<feature type="region of interest" description="Disordered" evidence="7">
    <location>
        <begin position="540"/>
        <end position="559"/>
    </location>
</feature>